<evidence type="ECO:0000256" key="1">
    <source>
        <dbReference type="ARBA" id="ARBA00002584"/>
    </source>
</evidence>
<comment type="caution">
    <text evidence="11">The sequence shown here is derived from an EMBL/GenBank/DDBJ whole genome shotgun (WGS) entry which is preliminary data.</text>
</comment>
<evidence type="ECO:0000256" key="8">
    <source>
        <dbReference type="ARBA" id="ARBA00023136"/>
    </source>
</evidence>
<evidence type="ECO:0000256" key="6">
    <source>
        <dbReference type="ARBA" id="ARBA00022989"/>
    </source>
</evidence>
<dbReference type="GO" id="GO:0097250">
    <property type="term" value="P:mitochondrial respirasome assembly"/>
    <property type="evidence" value="ECO:0007669"/>
    <property type="project" value="TreeGrafter"/>
</dbReference>
<evidence type="ECO:0000256" key="4">
    <source>
        <dbReference type="ARBA" id="ARBA00011565"/>
    </source>
</evidence>
<keyword evidence="5 9" id="KW-0812">Transmembrane</keyword>
<protein>
    <submittedName>
        <fullName evidence="11">Altered inheritance of mitochondria protein 31, mitochondrial</fullName>
    </submittedName>
</protein>
<gene>
    <name evidence="11" type="ORF">M501DRAFT_1002820</name>
</gene>
<keyword evidence="12" id="KW-1185">Reference proteome</keyword>
<evidence type="ECO:0000256" key="5">
    <source>
        <dbReference type="ARBA" id="ARBA00022692"/>
    </source>
</evidence>
<keyword evidence="8 9" id="KW-0472">Membrane</keyword>
<reference evidence="11" key="1">
    <citation type="journal article" date="2020" name="Stud. Mycol.">
        <title>101 Dothideomycetes genomes: a test case for predicting lifestyles and emergence of pathogens.</title>
        <authorList>
            <person name="Haridas S."/>
            <person name="Albert R."/>
            <person name="Binder M."/>
            <person name="Bloem J."/>
            <person name="Labutti K."/>
            <person name="Salamov A."/>
            <person name="Andreopoulos B."/>
            <person name="Baker S."/>
            <person name="Barry K."/>
            <person name="Bills G."/>
            <person name="Bluhm B."/>
            <person name="Cannon C."/>
            <person name="Castanera R."/>
            <person name="Culley D."/>
            <person name="Daum C."/>
            <person name="Ezra D."/>
            <person name="Gonzalez J."/>
            <person name="Henrissat B."/>
            <person name="Kuo A."/>
            <person name="Liang C."/>
            <person name="Lipzen A."/>
            <person name="Lutzoni F."/>
            <person name="Magnuson J."/>
            <person name="Mondo S."/>
            <person name="Nolan M."/>
            <person name="Ohm R."/>
            <person name="Pangilinan J."/>
            <person name="Park H.-J."/>
            <person name="Ramirez L."/>
            <person name="Alfaro M."/>
            <person name="Sun H."/>
            <person name="Tritt A."/>
            <person name="Yoshinaga Y."/>
            <person name="Zwiers L.-H."/>
            <person name="Turgeon B."/>
            <person name="Goodwin S."/>
            <person name="Spatafora J."/>
            <person name="Crous P."/>
            <person name="Grigoriev I."/>
        </authorList>
    </citation>
    <scope>NUCLEOTIDE SEQUENCE</scope>
    <source>
        <strain evidence="11">CBS 101060</strain>
    </source>
</reference>
<feature type="transmembrane region" description="Helical" evidence="9">
    <location>
        <begin position="33"/>
        <end position="49"/>
    </location>
</feature>
<comment type="subcellular location">
    <subcellularLocation>
        <location evidence="2">Mitochondrion membrane</location>
    </subcellularLocation>
</comment>
<comment type="function">
    <text evidence="1">Cytochrome c oxidase subunit which plays a role in assembly of respiratory supercomplexes.</text>
</comment>
<keyword evidence="6 9" id="KW-1133">Transmembrane helix</keyword>
<dbReference type="AlphaFoldDB" id="A0A9P4VSH8"/>
<accession>A0A9P4VSH8</accession>
<sequence>MSEVPLPSSFDDNHDFYEESRPQKLIRRLREEPLIPFGCALTIWALIGASKAMRKGDHHQTNRMFRRRIYAQGFTLVAIVAGSFYWQSDRVKRKEFEAVVKEKADREKHAKWIAELEARDRENQEIKSLRRAAKEKREKQLAEKFEEKTVGVLDAVKEAAEKKK</sequence>
<dbReference type="PROSITE" id="PS51503">
    <property type="entry name" value="HIG1"/>
    <property type="match status" value="1"/>
</dbReference>
<evidence type="ECO:0000256" key="9">
    <source>
        <dbReference type="SAM" id="Phobius"/>
    </source>
</evidence>
<comment type="subunit">
    <text evidence="4">Associates with the respiratory chain complex III/complex IV supercomplex.</text>
</comment>
<dbReference type="Proteomes" id="UP000799429">
    <property type="component" value="Unassembled WGS sequence"/>
</dbReference>
<name>A0A9P4VSH8_9PEZI</name>
<evidence type="ECO:0000313" key="12">
    <source>
        <dbReference type="Proteomes" id="UP000799429"/>
    </source>
</evidence>
<dbReference type="InterPro" id="IPR007667">
    <property type="entry name" value="Hypoxia_induced_domain"/>
</dbReference>
<dbReference type="PANTHER" id="PTHR12297">
    <property type="entry name" value="HYPOXIA-INDUCBILE GENE 1 HIG1 -RELATED"/>
    <property type="match status" value="1"/>
</dbReference>
<dbReference type="OrthoDB" id="6604018at2759"/>
<comment type="similarity">
    <text evidence="3">Belongs to the RCF1 family.</text>
</comment>
<keyword evidence="7" id="KW-0496">Mitochondrion</keyword>
<evidence type="ECO:0000256" key="2">
    <source>
        <dbReference type="ARBA" id="ARBA00004325"/>
    </source>
</evidence>
<feature type="transmembrane region" description="Helical" evidence="9">
    <location>
        <begin position="69"/>
        <end position="86"/>
    </location>
</feature>
<feature type="domain" description="HIG1" evidence="10">
    <location>
        <begin position="6"/>
        <end position="97"/>
    </location>
</feature>
<dbReference type="InterPro" id="IPR050355">
    <property type="entry name" value="RCF1"/>
</dbReference>
<dbReference type="Pfam" id="PF04588">
    <property type="entry name" value="HIG_1_N"/>
    <property type="match status" value="1"/>
</dbReference>
<proteinExistence type="inferred from homology"/>
<evidence type="ECO:0000259" key="10">
    <source>
        <dbReference type="PROSITE" id="PS51503"/>
    </source>
</evidence>
<dbReference type="PANTHER" id="PTHR12297:SF3">
    <property type="entry name" value="HIG1 DOMAIN FAMILY MEMBER 1A"/>
    <property type="match status" value="1"/>
</dbReference>
<organism evidence="11 12">
    <name type="scientific">Patellaria atrata CBS 101060</name>
    <dbReference type="NCBI Taxonomy" id="1346257"/>
    <lineage>
        <taxon>Eukaryota</taxon>
        <taxon>Fungi</taxon>
        <taxon>Dikarya</taxon>
        <taxon>Ascomycota</taxon>
        <taxon>Pezizomycotina</taxon>
        <taxon>Dothideomycetes</taxon>
        <taxon>Dothideomycetes incertae sedis</taxon>
        <taxon>Patellariales</taxon>
        <taxon>Patellariaceae</taxon>
        <taxon>Patellaria</taxon>
    </lineage>
</organism>
<evidence type="ECO:0000256" key="7">
    <source>
        <dbReference type="ARBA" id="ARBA00023128"/>
    </source>
</evidence>
<evidence type="ECO:0000313" key="11">
    <source>
        <dbReference type="EMBL" id="KAF2840465.1"/>
    </source>
</evidence>
<evidence type="ECO:0000256" key="3">
    <source>
        <dbReference type="ARBA" id="ARBA00009366"/>
    </source>
</evidence>
<dbReference type="EMBL" id="MU006093">
    <property type="protein sequence ID" value="KAF2840465.1"/>
    <property type="molecule type" value="Genomic_DNA"/>
</dbReference>
<dbReference type="GO" id="GO:0031966">
    <property type="term" value="C:mitochondrial membrane"/>
    <property type="evidence" value="ECO:0007669"/>
    <property type="project" value="UniProtKB-SubCell"/>
</dbReference>
<dbReference type="Gene3D" id="6.10.140.1320">
    <property type="match status" value="1"/>
</dbReference>